<comment type="caution">
    <text evidence="3">The sequence shown here is derived from an EMBL/GenBank/DDBJ whole genome shotgun (WGS) entry which is preliminary data.</text>
</comment>
<keyword evidence="1" id="KW-0408">Iron</keyword>
<dbReference type="InterPro" id="IPR000971">
    <property type="entry name" value="Globin"/>
</dbReference>
<dbReference type="GO" id="GO:0019825">
    <property type="term" value="F:oxygen binding"/>
    <property type="evidence" value="ECO:0007669"/>
    <property type="project" value="InterPro"/>
</dbReference>
<keyword evidence="4" id="KW-1185">Reference proteome</keyword>
<dbReference type="GO" id="GO:0005344">
    <property type="term" value="F:oxygen carrier activity"/>
    <property type="evidence" value="ECO:0007669"/>
    <property type="project" value="UniProtKB-KW"/>
</dbReference>
<dbReference type="AlphaFoldDB" id="A0A918TIL6"/>
<dbReference type="PRINTS" id="PR01907">
    <property type="entry name" value="WORMGLOBIN"/>
</dbReference>
<keyword evidence="1" id="KW-0479">Metal-binding</keyword>
<name>A0A918TIL6_9BACT</name>
<evidence type="ECO:0000313" key="4">
    <source>
        <dbReference type="Proteomes" id="UP000644507"/>
    </source>
</evidence>
<evidence type="ECO:0000313" key="3">
    <source>
        <dbReference type="EMBL" id="GHC49698.1"/>
    </source>
</evidence>
<dbReference type="PROSITE" id="PS01033">
    <property type="entry name" value="GLOBIN"/>
    <property type="match status" value="1"/>
</dbReference>
<organism evidence="3 4">
    <name type="scientific">Roseibacillus persicicus</name>
    <dbReference type="NCBI Taxonomy" id="454148"/>
    <lineage>
        <taxon>Bacteria</taxon>
        <taxon>Pseudomonadati</taxon>
        <taxon>Verrucomicrobiota</taxon>
        <taxon>Verrucomicrobiia</taxon>
        <taxon>Verrucomicrobiales</taxon>
        <taxon>Verrucomicrobiaceae</taxon>
        <taxon>Roseibacillus</taxon>
    </lineage>
</organism>
<proteinExistence type="inferred from homology"/>
<keyword evidence="1" id="KW-0349">Heme</keyword>
<dbReference type="Gene3D" id="1.10.490.10">
    <property type="entry name" value="Globins"/>
    <property type="match status" value="1"/>
</dbReference>
<dbReference type="SUPFAM" id="SSF46458">
    <property type="entry name" value="Globin-like"/>
    <property type="match status" value="1"/>
</dbReference>
<dbReference type="RefSeq" id="WP_229809430.1">
    <property type="nucleotide sequence ID" value="NZ_BMXI01000005.1"/>
</dbReference>
<dbReference type="EMBL" id="BMXI01000005">
    <property type="protein sequence ID" value="GHC49698.1"/>
    <property type="molecule type" value="Genomic_DNA"/>
</dbReference>
<feature type="domain" description="Globin" evidence="2">
    <location>
        <begin position="8"/>
        <end position="143"/>
    </location>
</feature>
<dbReference type="GO" id="GO:0046210">
    <property type="term" value="P:nitric oxide catabolic process"/>
    <property type="evidence" value="ECO:0007669"/>
    <property type="project" value="TreeGrafter"/>
</dbReference>
<dbReference type="GO" id="GO:0071949">
    <property type="term" value="F:FAD binding"/>
    <property type="evidence" value="ECO:0007669"/>
    <property type="project" value="TreeGrafter"/>
</dbReference>
<keyword evidence="1" id="KW-0813">Transport</keyword>
<evidence type="ECO:0000259" key="2">
    <source>
        <dbReference type="PROSITE" id="PS01033"/>
    </source>
</evidence>
<sequence length="148" mass="16273">MKEEQEGPLTLEQKKLVQDSWEKVKPISSTAAELFYRKLFELDPNLKPMFANSNMQEQGKKLMMMIGAAVKGLDTLGELVPTVQALGKRHVGYGVKASHYDTVGAALLDTLEKGLGDDFTPETKEAWTITYTTLATVMKEASYGTVAA</sequence>
<evidence type="ECO:0000256" key="1">
    <source>
        <dbReference type="RuleBase" id="RU000356"/>
    </source>
</evidence>
<dbReference type="GO" id="GO:0071500">
    <property type="term" value="P:cellular response to nitrosative stress"/>
    <property type="evidence" value="ECO:0007669"/>
    <property type="project" value="TreeGrafter"/>
</dbReference>
<reference evidence="3" key="2">
    <citation type="submission" date="2020-09" db="EMBL/GenBank/DDBJ databases">
        <authorList>
            <person name="Sun Q."/>
            <person name="Kim S."/>
        </authorList>
    </citation>
    <scope>NUCLEOTIDE SEQUENCE</scope>
    <source>
        <strain evidence="3">KCTC 12988</strain>
    </source>
</reference>
<comment type="similarity">
    <text evidence="1">Belongs to the globin family.</text>
</comment>
<dbReference type="InterPro" id="IPR012292">
    <property type="entry name" value="Globin/Proto"/>
</dbReference>
<dbReference type="Proteomes" id="UP000644507">
    <property type="component" value="Unassembled WGS sequence"/>
</dbReference>
<gene>
    <name evidence="3" type="ORF">GCM10007100_14510</name>
</gene>
<dbReference type="InterPro" id="IPR009050">
    <property type="entry name" value="Globin-like_sf"/>
</dbReference>
<dbReference type="PANTHER" id="PTHR43396:SF6">
    <property type="entry name" value="ABL201WP"/>
    <property type="match status" value="1"/>
</dbReference>
<dbReference type="CDD" id="cd12131">
    <property type="entry name" value="HGbI-like"/>
    <property type="match status" value="1"/>
</dbReference>
<dbReference type="GO" id="GO:0008941">
    <property type="term" value="F:nitric oxide dioxygenase NAD(P)H activity"/>
    <property type="evidence" value="ECO:0007669"/>
    <property type="project" value="TreeGrafter"/>
</dbReference>
<protein>
    <submittedName>
        <fullName evidence="3">Hemoglobin</fullName>
    </submittedName>
</protein>
<reference evidence="3" key="1">
    <citation type="journal article" date="2014" name="Int. J. Syst. Evol. Microbiol.">
        <title>Complete genome sequence of Corynebacterium casei LMG S-19264T (=DSM 44701T), isolated from a smear-ripened cheese.</title>
        <authorList>
            <consortium name="US DOE Joint Genome Institute (JGI-PGF)"/>
            <person name="Walter F."/>
            <person name="Albersmeier A."/>
            <person name="Kalinowski J."/>
            <person name="Ruckert C."/>
        </authorList>
    </citation>
    <scope>NUCLEOTIDE SEQUENCE</scope>
    <source>
        <strain evidence="3">KCTC 12988</strain>
    </source>
</reference>
<keyword evidence="1" id="KW-0561">Oxygen transport</keyword>
<dbReference type="GO" id="GO:0020037">
    <property type="term" value="F:heme binding"/>
    <property type="evidence" value="ECO:0007669"/>
    <property type="project" value="InterPro"/>
</dbReference>
<dbReference type="PANTHER" id="PTHR43396">
    <property type="entry name" value="FLAVOHEMOPROTEIN"/>
    <property type="match status" value="1"/>
</dbReference>
<dbReference type="Pfam" id="PF00042">
    <property type="entry name" value="Globin"/>
    <property type="match status" value="1"/>
</dbReference>
<accession>A0A918TIL6</accession>